<dbReference type="RefSeq" id="WP_168520621.1">
    <property type="nucleotide sequence ID" value="NZ_CALYLA010000014.1"/>
</dbReference>
<sequence>MKMIFVDAENVGLKELEKINASVVDKVFVFSKSDSVKLVCEKSLYLFLSDYPTGQIYRWRVRFQTKTNLHS</sequence>
<comment type="caution">
    <text evidence="1">The sequence shown here is derived from an EMBL/GenBank/DDBJ whole genome shotgun (WGS) entry which is preliminary data.</text>
</comment>
<dbReference type="GeneID" id="79916447"/>
<keyword evidence="2" id="KW-1185">Reference proteome</keyword>
<dbReference type="Proteomes" id="UP001152658">
    <property type="component" value="Unassembled WGS sequence"/>
</dbReference>
<evidence type="ECO:0000313" key="2">
    <source>
        <dbReference type="Proteomes" id="UP001152658"/>
    </source>
</evidence>
<protein>
    <recommendedName>
        <fullName evidence="3">NYN domain-containing protein</fullName>
    </recommendedName>
</protein>
<dbReference type="EMBL" id="CALYLK010000128">
    <property type="protein sequence ID" value="CAH8213414.1"/>
    <property type="molecule type" value="Genomic_DNA"/>
</dbReference>
<evidence type="ECO:0008006" key="3">
    <source>
        <dbReference type="Google" id="ProtNLM"/>
    </source>
</evidence>
<organism evidence="1 2">
    <name type="scientific">Vibrio aestuarianus</name>
    <dbReference type="NCBI Taxonomy" id="28171"/>
    <lineage>
        <taxon>Bacteria</taxon>
        <taxon>Pseudomonadati</taxon>
        <taxon>Pseudomonadota</taxon>
        <taxon>Gammaproteobacteria</taxon>
        <taxon>Vibrionales</taxon>
        <taxon>Vibrionaceae</taxon>
        <taxon>Vibrio</taxon>
    </lineage>
</organism>
<gene>
    <name evidence="1" type="ORF">VAE063_880319</name>
</gene>
<evidence type="ECO:0000313" key="1">
    <source>
        <dbReference type="EMBL" id="CAH8213414.1"/>
    </source>
</evidence>
<accession>A0ABN8TNK5</accession>
<name>A0ABN8TNK5_9VIBR</name>
<proteinExistence type="predicted"/>
<reference evidence="1" key="1">
    <citation type="submission" date="2022-06" db="EMBL/GenBank/DDBJ databases">
        <authorList>
            <person name="Goudenege D."/>
            <person name="Le Roux F."/>
        </authorList>
    </citation>
    <scope>NUCLEOTIDE SEQUENCE</scope>
    <source>
        <strain evidence="1">12-063</strain>
    </source>
</reference>